<dbReference type="AlphaFoldDB" id="A0A3S3VVP6"/>
<evidence type="ECO:0000256" key="9">
    <source>
        <dbReference type="ARBA" id="ARBA00045724"/>
    </source>
</evidence>
<dbReference type="EC" id="2.3.2.30" evidence="7"/>
<dbReference type="Pfam" id="PF13444">
    <property type="entry name" value="Acetyltransf_5"/>
    <property type="match status" value="1"/>
</dbReference>
<comment type="catalytic activity">
    <reaction evidence="10">
        <text>a (3R)-hydroxyacyl-[ACP] + L-ornithine = a lyso-ornithine lipid + holo-[ACP] + H(+)</text>
        <dbReference type="Rhea" id="RHEA:20633"/>
        <dbReference type="Rhea" id="RHEA-COMP:9685"/>
        <dbReference type="Rhea" id="RHEA-COMP:9945"/>
        <dbReference type="ChEBI" id="CHEBI:15378"/>
        <dbReference type="ChEBI" id="CHEBI:46911"/>
        <dbReference type="ChEBI" id="CHEBI:64479"/>
        <dbReference type="ChEBI" id="CHEBI:78827"/>
        <dbReference type="ChEBI" id="CHEBI:138482"/>
        <dbReference type="EC" id="2.3.2.30"/>
    </reaction>
    <physiologicalReaction direction="left-to-right" evidence="10">
        <dbReference type="Rhea" id="RHEA:20634"/>
    </physiologicalReaction>
</comment>
<comment type="function">
    <text evidence="9">Catalyzes the first step in the biosynthesis of ornithine lipids, which are phosphorus-free membrane lipids. Catalyzes the 3-hydroxyacyl-acyl carrier protein-dependent acylation of ornithine to form lyso-ornithine lipid (LOL).</text>
</comment>
<evidence type="ECO:0000256" key="2">
    <source>
        <dbReference type="ARBA" id="ARBA00022516"/>
    </source>
</evidence>
<evidence type="ECO:0000256" key="1">
    <source>
        <dbReference type="ARBA" id="ARBA00005189"/>
    </source>
</evidence>
<evidence type="ECO:0000256" key="5">
    <source>
        <dbReference type="ARBA" id="ARBA00023315"/>
    </source>
</evidence>
<keyword evidence="5" id="KW-0012">Acyltransferase</keyword>
<name>A0A3S3VVP6_9RHOB</name>
<accession>A0A3S3VVP6</accession>
<evidence type="ECO:0000256" key="10">
    <source>
        <dbReference type="ARBA" id="ARBA00047785"/>
    </source>
</evidence>
<protein>
    <recommendedName>
        <fullName evidence="8">L-ornithine N(alpha)-acyltransferase</fullName>
        <ecNumber evidence="7">2.3.2.30</ecNumber>
    </recommendedName>
</protein>
<evidence type="ECO:0000256" key="4">
    <source>
        <dbReference type="ARBA" id="ARBA00023098"/>
    </source>
</evidence>
<dbReference type="RefSeq" id="WP_128487289.1">
    <property type="nucleotide sequence ID" value="NZ_JBHLXB010000088.1"/>
</dbReference>
<comment type="caution">
    <text evidence="11">The sequence shown here is derived from an EMBL/GenBank/DDBJ whole genome shotgun (WGS) entry which is preliminary data.</text>
</comment>
<keyword evidence="2" id="KW-0444">Lipid biosynthesis</keyword>
<keyword evidence="3 11" id="KW-0808">Transferase</keyword>
<evidence type="ECO:0000256" key="6">
    <source>
        <dbReference type="ARBA" id="ARBA00038095"/>
    </source>
</evidence>
<dbReference type="EMBL" id="SBLC01000006">
    <property type="protein sequence ID" value="RWY43025.1"/>
    <property type="molecule type" value="Genomic_DNA"/>
</dbReference>
<dbReference type="PANTHER" id="PTHR37323:SF1">
    <property type="entry name" value="L-ORNITHINE N(ALPHA)-ACYLTRANSFERASE"/>
    <property type="match status" value="1"/>
</dbReference>
<comment type="similarity">
    <text evidence="6">Belongs to the acetyltransferase family. OlsB subfamily.</text>
</comment>
<dbReference type="SUPFAM" id="SSF55729">
    <property type="entry name" value="Acyl-CoA N-acyltransferases (Nat)"/>
    <property type="match status" value="1"/>
</dbReference>
<keyword evidence="4" id="KW-0443">Lipid metabolism</keyword>
<sequence length="229" mass="24306">MASPRALLRYAESGEDLAAVSALRERAFGRSAGADPWDAQARHLMLWRGERLIGTLRLSLWRGAAGQAGYSAQFYDLTRFFNHFPASLEVGRLCLCPESRDLFALPQLLGGVTLAAQESGAAVLFGCASFEGCDPAPHLPALAHLAQSALAPAEWRPGQTLAGAVSLPDVAPKGQVVLPALLRGYLALGARVSDHAVPDPVLNTLHVFTALEPARIAPGRLKVLQSLAE</sequence>
<dbReference type="GO" id="GO:0043810">
    <property type="term" value="F:ornithine-acyl [acyl carrier protein] N-acyltransferase activity"/>
    <property type="evidence" value="ECO:0007669"/>
    <property type="project" value="UniProtKB-EC"/>
</dbReference>
<dbReference type="Gene3D" id="3.40.630.30">
    <property type="match status" value="1"/>
</dbReference>
<organism evidence="11 12">
    <name type="scientific">Falsigemmobacter intermedius</name>
    <dbReference type="NCBI Taxonomy" id="1553448"/>
    <lineage>
        <taxon>Bacteria</taxon>
        <taxon>Pseudomonadati</taxon>
        <taxon>Pseudomonadota</taxon>
        <taxon>Alphaproteobacteria</taxon>
        <taxon>Rhodobacterales</taxon>
        <taxon>Paracoccaceae</taxon>
        <taxon>Falsigemmobacter</taxon>
    </lineage>
</organism>
<evidence type="ECO:0000256" key="8">
    <source>
        <dbReference type="ARBA" id="ARBA00039866"/>
    </source>
</evidence>
<evidence type="ECO:0000313" key="12">
    <source>
        <dbReference type="Proteomes" id="UP000287168"/>
    </source>
</evidence>
<dbReference type="InterPro" id="IPR016181">
    <property type="entry name" value="Acyl_CoA_acyltransferase"/>
</dbReference>
<evidence type="ECO:0000313" key="11">
    <source>
        <dbReference type="EMBL" id="RWY43025.1"/>
    </source>
</evidence>
<dbReference type="PANTHER" id="PTHR37323">
    <property type="entry name" value="GCN5-RELATED N-ACETYLTRANSFERASE"/>
    <property type="match status" value="1"/>
</dbReference>
<dbReference type="Proteomes" id="UP000287168">
    <property type="component" value="Unassembled WGS sequence"/>
</dbReference>
<keyword evidence="12" id="KW-1185">Reference proteome</keyword>
<gene>
    <name evidence="11" type="ORF">EP867_05975</name>
</gene>
<dbReference type="InterPro" id="IPR052351">
    <property type="entry name" value="Ornithine_N-alpha-AT"/>
</dbReference>
<reference evidence="11 12" key="1">
    <citation type="journal article" date="2015" name="Int. J. Syst. Evol. Microbiol.">
        <title>Gemmobacter intermedius sp. nov., isolated from a white stork (Ciconia ciconia).</title>
        <authorList>
            <person name="Kampfer P."/>
            <person name="Jerzak L."/>
            <person name="Wilharm G."/>
            <person name="Golke J."/>
            <person name="Busse H.J."/>
            <person name="Glaeser S.P."/>
        </authorList>
    </citation>
    <scope>NUCLEOTIDE SEQUENCE [LARGE SCALE GENOMIC DNA]</scope>
    <source>
        <strain evidence="11 12">119/4</strain>
    </source>
</reference>
<comment type="pathway">
    <text evidence="1">Lipid metabolism.</text>
</comment>
<proteinExistence type="inferred from homology"/>
<dbReference type="OrthoDB" id="9787072at2"/>
<evidence type="ECO:0000256" key="7">
    <source>
        <dbReference type="ARBA" id="ARBA00039058"/>
    </source>
</evidence>
<evidence type="ECO:0000256" key="3">
    <source>
        <dbReference type="ARBA" id="ARBA00022679"/>
    </source>
</evidence>
<dbReference type="GO" id="GO:0006629">
    <property type="term" value="P:lipid metabolic process"/>
    <property type="evidence" value="ECO:0007669"/>
    <property type="project" value="UniProtKB-KW"/>
</dbReference>